<protein>
    <recommendedName>
        <fullName evidence="2">PorZ N-terminal beta-propeller domain-containing protein</fullName>
    </recommendedName>
</protein>
<dbReference type="Gene3D" id="2.130.10.10">
    <property type="entry name" value="YVTN repeat-like/Quinoprotein amine dehydrogenase"/>
    <property type="match status" value="3"/>
</dbReference>
<reference evidence="3 4" key="1">
    <citation type="submission" date="2020-03" db="EMBL/GenBank/DDBJ databases">
        <title>Genomic Encyclopedia of Type Strains, Phase IV (KMG-IV): sequencing the most valuable type-strain genomes for metagenomic binning, comparative biology and taxonomic classification.</title>
        <authorList>
            <person name="Goeker M."/>
        </authorList>
    </citation>
    <scope>NUCLEOTIDE SEQUENCE [LARGE SCALE GENOMIC DNA]</scope>
    <source>
        <strain evidence="3 4">DSM 105096</strain>
    </source>
</reference>
<feature type="signal peptide" evidence="1">
    <location>
        <begin position="1"/>
        <end position="23"/>
    </location>
</feature>
<name>A0ABX0XD17_9BACT</name>
<dbReference type="Pfam" id="PF21544">
    <property type="entry name" value="PorZ_N_b_propeller"/>
    <property type="match status" value="1"/>
</dbReference>
<evidence type="ECO:0000256" key="1">
    <source>
        <dbReference type="SAM" id="SignalP"/>
    </source>
</evidence>
<evidence type="ECO:0000313" key="3">
    <source>
        <dbReference type="EMBL" id="NJC27191.1"/>
    </source>
</evidence>
<gene>
    <name evidence="3" type="ORF">GGR27_002704</name>
</gene>
<feature type="domain" description="PorZ N-terminal beta-propeller" evidence="2">
    <location>
        <begin position="62"/>
        <end position="211"/>
    </location>
</feature>
<comment type="caution">
    <text evidence="3">The sequence shown here is derived from an EMBL/GenBank/DDBJ whole genome shotgun (WGS) entry which is preliminary data.</text>
</comment>
<dbReference type="Proteomes" id="UP000770785">
    <property type="component" value="Unassembled WGS sequence"/>
</dbReference>
<evidence type="ECO:0000313" key="4">
    <source>
        <dbReference type="Proteomes" id="UP000770785"/>
    </source>
</evidence>
<dbReference type="RefSeq" id="WP_168038063.1">
    <property type="nucleotide sequence ID" value="NZ_JAATJH010000004.1"/>
</dbReference>
<dbReference type="InterPro" id="IPR015943">
    <property type="entry name" value="WD40/YVTN_repeat-like_dom_sf"/>
</dbReference>
<sequence>MLRNFLIAFAILISFATAPIAIGAQDSLARSATDSLGEWRTLQSYTRGTYVTESENSIIYTTGRAIFYLDKDDLSITTLAREDGLADARIRLLRYHQPTETLLIVYESGVIDLLRDNRFTTLRQIDNFNFNGDKTIYSLFFGENDIVYISAGFGVTALDLKDETFPFTTFTGVRVNGSAEHEGFLYAATEEGVYRVPRNDDVNLNDFGNWTLLGQRDSLPGDYSSTVINVYRGRLYFSVGTDIYVYVDGTARLFFDEDDDKPHRVEYLTVGPNFLLAGYRCTDLEEGCSARQITLLDESGPRRTFSTCVFFTRYAIEDSRGRIWFGEDYVISGIRYFDDAESTDCNTVRYGGPTNDQNNRLLHDGTSLWVAPSVLNENFGPIFDFFGVYRFNDRSWRGINRDNTAAFLGKDGVRGGDNDVASIVDVHYDPINKLHWFSSFYEGAIAYDEATDEGTLFDETNSTLSETNGDPNRIRVAGAVTDANGFTYLANSAADDGAIIAVRSPEGEWADLGKNCGLNRALAVEIDPNGYLWVIHAKEGITVLDPMGTPMDPSDDRCRTITTNNSQLPNNIVRSIEVDLQGVVWVGTSAGVVLFECANDVFNTERCTGRRPVATADDFGASLLETEEVLSITTDGGNRKWIGTNGGAYLLSENGEEQLLFFDSGNSPLLDNTVRDVAIDPTTGVIYFGTELGIISYRGDATSAERGFASELVVFPNPVEPGYDGPIAIQGLSRNARVKITDVSGKLIDTGTAIGGQYVWGGADYTGRRVQTGVYLVFASSNQRFSGEDATSAVGKIVFVR</sequence>
<keyword evidence="1" id="KW-0732">Signal</keyword>
<dbReference type="EMBL" id="JAATJH010000004">
    <property type="protein sequence ID" value="NJC27191.1"/>
    <property type="molecule type" value="Genomic_DNA"/>
</dbReference>
<evidence type="ECO:0000259" key="2">
    <source>
        <dbReference type="Pfam" id="PF21544"/>
    </source>
</evidence>
<dbReference type="InterPro" id="IPR048954">
    <property type="entry name" value="PorZ_N"/>
</dbReference>
<dbReference type="SUPFAM" id="SSF101898">
    <property type="entry name" value="NHL repeat"/>
    <property type="match status" value="1"/>
</dbReference>
<proteinExistence type="predicted"/>
<organism evidence="3 4">
    <name type="scientific">Neolewinella antarctica</name>
    <dbReference type="NCBI Taxonomy" id="442734"/>
    <lineage>
        <taxon>Bacteria</taxon>
        <taxon>Pseudomonadati</taxon>
        <taxon>Bacteroidota</taxon>
        <taxon>Saprospiria</taxon>
        <taxon>Saprospirales</taxon>
        <taxon>Lewinellaceae</taxon>
        <taxon>Neolewinella</taxon>
    </lineage>
</organism>
<accession>A0ABX0XD17</accession>
<feature type="chain" id="PRO_5046796446" description="PorZ N-terminal beta-propeller domain-containing protein" evidence="1">
    <location>
        <begin position="24"/>
        <end position="801"/>
    </location>
</feature>
<keyword evidence="4" id="KW-1185">Reference proteome</keyword>